<keyword evidence="4" id="KW-1185">Reference proteome</keyword>
<evidence type="ECO:0000259" key="2">
    <source>
        <dbReference type="SMART" id="SM00899"/>
    </source>
</evidence>
<dbReference type="RefSeq" id="WP_249307073.1">
    <property type="nucleotide sequence ID" value="NZ_JACRSZ010000001.1"/>
</dbReference>
<gene>
    <name evidence="3" type="ORF">H8716_03265</name>
</gene>
<dbReference type="Proteomes" id="UP000657421">
    <property type="component" value="Unassembled WGS sequence"/>
</dbReference>
<dbReference type="InterPro" id="IPR008988">
    <property type="entry name" value="Transcriptional_repressor_C"/>
</dbReference>
<reference evidence="3 4" key="1">
    <citation type="submission" date="2020-08" db="EMBL/GenBank/DDBJ databases">
        <title>Genome public.</title>
        <authorList>
            <person name="Liu C."/>
            <person name="Sun Q."/>
        </authorList>
    </citation>
    <scope>NUCLEOTIDE SEQUENCE [LARGE SCALE GENOMIC DNA]</scope>
    <source>
        <strain evidence="3 4">NSJ-46</strain>
    </source>
</reference>
<evidence type="ECO:0000313" key="4">
    <source>
        <dbReference type="Proteomes" id="UP000657421"/>
    </source>
</evidence>
<accession>A0ABR7N8D6</accession>
<dbReference type="Pfam" id="PF04023">
    <property type="entry name" value="FeoA"/>
    <property type="match status" value="1"/>
</dbReference>
<dbReference type="SUPFAM" id="SSF50037">
    <property type="entry name" value="C-terminal domain of transcriptional repressors"/>
    <property type="match status" value="1"/>
</dbReference>
<evidence type="ECO:0000313" key="3">
    <source>
        <dbReference type="EMBL" id="MBC8572112.1"/>
    </source>
</evidence>
<comment type="caution">
    <text evidence="3">The sequence shown here is derived from an EMBL/GenBank/DDBJ whole genome shotgun (WGS) entry which is preliminary data.</text>
</comment>
<organism evidence="3 4">
    <name type="scientific">Jingyaoa shaoxingensis</name>
    <dbReference type="NCBI Taxonomy" id="2763671"/>
    <lineage>
        <taxon>Bacteria</taxon>
        <taxon>Bacillati</taxon>
        <taxon>Bacillota</taxon>
        <taxon>Clostridia</taxon>
        <taxon>Lachnospirales</taxon>
        <taxon>Lachnospiraceae</taxon>
        <taxon>Jingyaoa</taxon>
    </lineage>
</organism>
<keyword evidence="1" id="KW-0408">Iron</keyword>
<protein>
    <submittedName>
        <fullName evidence="3">Ferrous iron transport protein A</fullName>
    </submittedName>
</protein>
<dbReference type="Gene3D" id="2.30.30.90">
    <property type="match status" value="1"/>
</dbReference>
<name>A0ABR7N8D6_9FIRM</name>
<dbReference type="SMART" id="SM00899">
    <property type="entry name" value="FeoA"/>
    <property type="match status" value="1"/>
</dbReference>
<proteinExistence type="predicted"/>
<dbReference type="InterPro" id="IPR038157">
    <property type="entry name" value="FeoA_core_dom"/>
</dbReference>
<dbReference type="EMBL" id="JACRSZ010000001">
    <property type="protein sequence ID" value="MBC8572112.1"/>
    <property type="molecule type" value="Genomic_DNA"/>
</dbReference>
<evidence type="ECO:0000256" key="1">
    <source>
        <dbReference type="ARBA" id="ARBA00023004"/>
    </source>
</evidence>
<sequence length="72" mass="8116">MPLNLAEFHKAYTIAKVCGLERQKHYLETLGFTVGSTVEVLSELHGYFVVLIRESKIGIEKRLAQNVILVAE</sequence>
<dbReference type="InterPro" id="IPR007167">
    <property type="entry name" value="Fe-transptr_FeoA-like"/>
</dbReference>
<feature type="domain" description="Ferrous iron transporter FeoA-like" evidence="2">
    <location>
        <begin position="1"/>
        <end position="71"/>
    </location>
</feature>